<evidence type="ECO:0000313" key="2">
    <source>
        <dbReference type="Proteomes" id="UP000183471"/>
    </source>
</evidence>
<dbReference type="SUPFAM" id="SSF55729">
    <property type="entry name" value="Acyl-CoA N-acyltransferases (Nat)"/>
    <property type="match status" value="1"/>
</dbReference>
<name>A0ABY0T618_9PROT</name>
<evidence type="ECO:0008006" key="3">
    <source>
        <dbReference type="Google" id="ProtNLM"/>
    </source>
</evidence>
<comment type="caution">
    <text evidence="1">The sequence shown here is derived from an EMBL/GenBank/DDBJ whole genome shotgun (WGS) entry which is preliminary data.</text>
</comment>
<gene>
    <name evidence="1" type="ORF">SAMN05216402_0256</name>
</gene>
<evidence type="ECO:0000313" key="1">
    <source>
        <dbReference type="EMBL" id="SDQ29918.1"/>
    </source>
</evidence>
<reference evidence="1 2" key="1">
    <citation type="submission" date="2016-10" db="EMBL/GenBank/DDBJ databases">
        <authorList>
            <person name="Varghese N."/>
            <person name="Submissions S."/>
        </authorList>
    </citation>
    <scope>NUCLEOTIDE SEQUENCE [LARGE SCALE GENOMIC DNA]</scope>
    <source>
        <strain evidence="1 2">Nl1</strain>
    </source>
</reference>
<accession>A0ABY0T618</accession>
<sequence>MIKPVLKTALAVLPDKLRRKVEITGASLSNTLENWWLPGYRVEGELGGDGGRATLLYFGDLPQYNQWSHHFFTERTDASYVGKFRWIDAVRRKNNIPDYDLALFPVNPLTEPISVKMGWHIIPLYVSCVLDLTDTTENLIRSQTFKQQVKAIRAKNYQIRELSADSDLEDFYHKMLLPTIKERHGEVAFTSGLESLKSLLQEGRFFGLYRDTEWIAGRIVCPEGLDELRLAVVGWKNGDEKLLREGVVTAILVKTIDWARSAGFKRINLGSSIPFINDGPLNAKLRWKAKISMPQTQSVSEELQGVGGFVGADFKIASNAGRAILRKAPLLEKHGRTLRVIGWESSIKPEFRHQFDLGMEWVDLAAARNRNGAYNSDSRKETQ</sequence>
<dbReference type="Proteomes" id="UP000183471">
    <property type="component" value="Unassembled WGS sequence"/>
</dbReference>
<organism evidence="1 2">
    <name type="scientific">Nitrosospira multiformis</name>
    <dbReference type="NCBI Taxonomy" id="1231"/>
    <lineage>
        <taxon>Bacteria</taxon>
        <taxon>Pseudomonadati</taxon>
        <taxon>Pseudomonadota</taxon>
        <taxon>Betaproteobacteria</taxon>
        <taxon>Nitrosomonadales</taxon>
        <taxon>Nitrosomonadaceae</taxon>
        <taxon>Nitrosospira</taxon>
    </lineage>
</organism>
<dbReference type="Gene3D" id="3.40.630.30">
    <property type="match status" value="1"/>
</dbReference>
<dbReference type="RefSeq" id="WP_074630441.1">
    <property type="nucleotide sequence ID" value="NZ_FNKY01000001.1"/>
</dbReference>
<keyword evidence="2" id="KW-1185">Reference proteome</keyword>
<protein>
    <recommendedName>
        <fullName evidence="3">Acetyltransferase (GNAT) domain-containing protein</fullName>
    </recommendedName>
</protein>
<proteinExistence type="predicted"/>
<dbReference type="EMBL" id="FNKY01000001">
    <property type="protein sequence ID" value="SDQ29918.1"/>
    <property type="molecule type" value="Genomic_DNA"/>
</dbReference>
<dbReference type="InterPro" id="IPR016181">
    <property type="entry name" value="Acyl_CoA_acyltransferase"/>
</dbReference>